<dbReference type="Proteomes" id="UP000679179">
    <property type="component" value="Unassembled WGS sequence"/>
</dbReference>
<dbReference type="InterPro" id="IPR003593">
    <property type="entry name" value="AAA+_ATPase"/>
</dbReference>
<dbReference type="InterPro" id="IPR050763">
    <property type="entry name" value="ABC_transporter_ATP-binding"/>
</dbReference>
<dbReference type="AlphaFoldDB" id="A0A919S2Q4"/>
<dbReference type="PANTHER" id="PTHR42711:SF1">
    <property type="entry name" value="ABC-TRANSPORT PROTEIN, ATP-BINDING COMPONENT"/>
    <property type="match status" value="1"/>
</dbReference>
<keyword evidence="1" id="KW-0813">Transport</keyword>
<dbReference type="RefSeq" id="WP_212904959.1">
    <property type="nucleotide sequence ID" value="NZ_BOPZ01000032.1"/>
</dbReference>
<keyword evidence="3 5" id="KW-0067">ATP-binding</keyword>
<dbReference type="PROSITE" id="PS50893">
    <property type="entry name" value="ABC_TRANSPORTER_2"/>
    <property type="match status" value="1"/>
</dbReference>
<organism evidence="5 6">
    <name type="scientific">Clostridium polyendosporum</name>
    <dbReference type="NCBI Taxonomy" id="69208"/>
    <lineage>
        <taxon>Bacteria</taxon>
        <taxon>Bacillati</taxon>
        <taxon>Bacillota</taxon>
        <taxon>Clostridia</taxon>
        <taxon>Eubacteriales</taxon>
        <taxon>Clostridiaceae</taxon>
        <taxon>Clostridium</taxon>
    </lineage>
</organism>
<keyword evidence="2" id="KW-0547">Nucleotide-binding</keyword>
<dbReference type="InterPro" id="IPR017871">
    <property type="entry name" value="ABC_transporter-like_CS"/>
</dbReference>
<dbReference type="SMART" id="SM00382">
    <property type="entry name" value="AAA"/>
    <property type="match status" value="1"/>
</dbReference>
<reference evidence="5" key="1">
    <citation type="submission" date="2021-03" db="EMBL/GenBank/DDBJ databases">
        <title>Taxonomic study of Clostridium polyendosporum from meadow-gley soil under rice.</title>
        <authorList>
            <person name="Kobayashi H."/>
            <person name="Tanizawa Y."/>
            <person name="Yagura M."/>
        </authorList>
    </citation>
    <scope>NUCLEOTIDE SEQUENCE</scope>
    <source>
        <strain evidence="5">JCM 30710</strain>
    </source>
</reference>
<evidence type="ECO:0000259" key="4">
    <source>
        <dbReference type="PROSITE" id="PS50893"/>
    </source>
</evidence>
<dbReference type="SUPFAM" id="SSF52540">
    <property type="entry name" value="P-loop containing nucleoside triphosphate hydrolases"/>
    <property type="match status" value="1"/>
</dbReference>
<dbReference type="GO" id="GO:0005524">
    <property type="term" value="F:ATP binding"/>
    <property type="evidence" value="ECO:0007669"/>
    <property type="project" value="UniProtKB-KW"/>
</dbReference>
<dbReference type="EMBL" id="BOPZ01000032">
    <property type="protein sequence ID" value="GIM30281.1"/>
    <property type="molecule type" value="Genomic_DNA"/>
</dbReference>
<accession>A0A919S2Q4</accession>
<dbReference type="InterPro" id="IPR027417">
    <property type="entry name" value="P-loop_NTPase"/>
</dbReference>
<evidence type="ECO:0000313" key="5">
    <source>
        <dbReference type="EMBL" id="GIM30281.1"/>
    </source>
</evidence>
<comment type="caution">
    <text evidence="5">The sequence shown here is derived from an EMBL/GenBank/DDBJ whole genome shotgun (WGS) entry which is preliminary data.</text>
</comment>
<dbReference type="Pfam" id="PF00005">
    <property type="entry name" value="ABC_tran"/>
    <property type="match status" value="1"/>
</dbReference>
<evidence type="ECO:0000256" key="2">
    <source>
        <dbReference type="ARBA" id="ARBA00022741"/>
    </source>
</evidence>
<proteinExistence type="predicted"/>
<dbReference type="PROSITE" id="PS00211">
    <property type="entry name" value="ABC_TRANSPORTER_1"/>
    <property type="match status" value="1"/>
</dbReference>
<gene>
    <name evidence="5" type="ORF">CPJCM30710_29470</name>
</gene>
<dbReference type="InterPro" id="IPR003439">
    <property type="entry name" value="ABC_transporter-like_ATP-bd"/>
</dbReference>
<evidence type="ECO:0000256" key="1">
    <source>
        <dbReference type="ARBA" id="ARBA00022448"/>
    </source>
</evidence>
<evidence type="ECO:0000256" key="3">
    <source>
        <dbReference type="ARBA" id="ARBA00022840"/>
    </source>
</evidence>
<dbReference type="Gene3D" id="3.40.50.300">
    <property type="entry name" value="P-loop containing nucleotide triphosphate hydrolases"/>
    <property type="match status" value="1"/>
</dbReference>
<protein>
    <submittedName>
        <fullName evidence="5">ABC transporter ATP-binding protein</fullName>
    </submittedName>
</protein>
<sequence length="335" mass="38020">MIILENVCKEFKTVKKQEGLKGAFKGLFSREFTVKKAVDNMTFSINKGEIVGYIGANGAGKSTTIKMMTGILTPSSGKVIVDGIIPYENRTENAKKIGVVFGQRTQLWWDLALRETFTVLKEIYQISKEDFQYRMKFLDEVLGLDEFMATPVRSLSLGQRMRADLAASLLHNPQILYLDEPTIGLDVMVKEKVRKAIKEINKEFGTTVILTTHDLNDIEELCNRIIIIDNGRKMYDGSIEDIKSSFGYMSQVEIKVKNNDKLKSFNINELLNFSKENVFSEEGEGAIIVTFNKNKIPVSDIIHVVMKKCHVLDVSIKETSIEEIVKKIYRNEVNV</sequence>
<evidence type="ECO:0000313" key="6">
    <source>
        <dbReference type="Proteomes" id="UP000679179"/>
    </source>
</evidence>
<dbReference type="GO" id="GO:0016887">
    <property type="term" value="F:ATP hydrolysis activity"/>
    <property type="evidence" value="ECO:0007669"/>
    <property type="project" value="InterPro"/>
</dbReference>
<name>A0A919S2Q4_9CLOT</name>
<feature type="domain" description="ABC transporter" evidence="4">
    <location>
        <begin position="2"/>
        <end position="255"/>
    </location>
</feature>
<dbReference type="PANTHER" id="PTHR42711">
    <property type="entry name" value="ABC TRANSPORTER ATP-BINDING PROTEIN"/>
    <property type="match status" value="1"/>
</dbReference>
<keyword evidence="6" id="KW-1185">Reference proteome</keyword>